<dbReference type="PANTHER" id="PTHR36154:SF1">
    <property type="entry name" value="DNA-BINDING TRANSCRIPTIONAL ACTIVATOR ALPA"/>
    <property type="match status" value="1"/>
</dbReference>
<dbReference type="Gene3D" id="1.10.238.160">
    <property type="match status" value="1"/>
</dbReference>
<accession>A0A6L3MJF7</accession>
<dbReference type="InterPro" id="IPR052931">
    <property type="entry name" value="Prophage_regulatory_activator"/>
</dbReference>
<dbReference type="AlphaFoldDB" id="A0A6L3MJF7"/>
<dbReference type="RefSeq" id="WP_005287682.1">
    <property type="nucleotide sequence ID" value="NZ_VZOK01000382.1"/>
</dbReference>
<dbReference type="Pfam" id="PF05930">
    <property type="entry name" value="Phage_AlpA"/>
    <property type="match status" value="1"/>
</dbReference>
<dbReference type="Proteomes" id="UP000473470">
    <property type="component" value="Unassembled WGS sequence"/>
</dbReference>
<gene>
    <name evidence="1" type="ORF">F7R25_38250</name>
</gene>
<dbReference type="InterPro" id="IPR010260">
    <property type="entry name" value="AlpA"/>
</dbReference>
<sequence length="75" mass="8695">MNAFTGQTFQKNQILNLKEVMHLTRLGRATIYNMLNPKNKSYDSTFPKQIKLSINRVGWLAAEINAWIESKIAQR</sequence>
<dbReference type="GeneID" id="80102903"/>
<organism evidence="1 2">
    <name type="scientific">Burkholderia stagnalis</name>
    <dbReference type="NCBI Taxonomy" id="1503054"/>
    <lineage>
        <taxon>Bacteria</taxon>
        <taxon>Pseudomonadati</taxon>
        <taxon>Pseudomonadota</taxon>
        <taxon>Betaproteobacteria</taxon>
        <taxon>Burkholderiales</taxon>
        <taxon>Burkholderiaceae</taxon>
        <taxon>Burkholderia</taxon>
        <taxon>Burkholderia cepacia complex</taxon>
    </lineage>
</organism>
<protein>
    <submittedName>
        <fullName evidence="1">AlpA family transcriptional regulator</fullName>
    </submittedName>
</protein>
<reference evidence="1 2" key="1">
    <citation type="submission" date="2019-09" db="EMBL/GenBank/DDBJ databases">
        <title>Draft genome sequences of 48 bacterial type strains from the CCUG.</title>
        <authorList>
            <person name="Tunovic T."/>
            <person name="Pineiro-Iglesias B."/>
            <person name="Unosson C."/>
            <person name="Inganas E."/>
            <person name="Ohlen M."/>
            <person name="Cardew S."/>
            <person name="Jensie-Markopoulos S."/>
            <person name="Salva-Serra F."/>
            <person name="Jaen-Luchoro D."/>
            <person name="Karlsson R."/>
            <person name="Svensson-Stadler L."/>
            <person name="Chun J."/>
            <person name="Moore E."/>
        </authorList>
    </citation>
    <scope>NUCLEOTIDE SEQUENCE [LARGE SCALE GENOMIC DNA]</scope>
    <source>
        <strain evidence="1 2">CCUG 65686</strain>
    </source>
</reference>
<name>A0A6L3MJF7_9BURK</name>
<comment type="caution">
    <text evidence="1">The sequence shown here is derived from an EMBL/GenBank/DDBJ whole genome shotgun (WGS) entry which is preliminary data.</text>
</comment>
<proteinExistence type="predicted"/>
<dbReference type="EMBL" id="VZOK01000382">
    <property type="protein sequence ID" value="KAB0625280.1"/>
    <property type="molecule type" value="Genomic_DNA"/>
</dbReference>
<evidence type="ECO:0000313" key="2">
    <source>
        <dbReference type="Proteomes" id="UP000473470"/>
    </source>
</evidence>
<dbReference type="PANTHER" id="PTHR36154">
    <property type="entry name" value="DNA-BINDING TRANSCRIPTIONAL ACTIVATOR ALPA"/>
    <property type="match status" value="1"/>
</dbReference>
<evidence type="ECO:0000313" key="1">
    <source>
        <dbReference type="EMBL" id="KAB0625280.1"/>
    </source>
</evidence>